<feature type="transmembrane region" description="Helical" evidence="1">
    <location>
        <begin position="225"/>
        <end position="258"/>
    </location>
</feature>
<evidence type="ECO:0000313" key="2">
    <source>
        <dbReference type="EMBL" id="UQA92542.1"/>
    </source>
</evidence>
<evidence type="ECO:0000256" key="1">
    <source>
        <dbReference type="SAM" id="Phobius"/>
    </source>
</evidence>
<proteinExistence type="predicted"/>
<name>A0ABY4M4Z5_9ACTN</name>
<accession>A0ABY4M4Z5</accession>
<gene>
    <name evidence="2" type="ORF">K9S39_12550</name>
</gene>
<keyword evidence="3" id="KW-1185">Reference proteome</keyword>
<protein>
    <recommendedName>
        <fullName evidence="4">PH (Pleckstrin Homology) domain-containing protein</fullName>
    </recommendedName>
</protein>
<reference evidence="2" key="1">
    <citation type="submission" date="2021-10" db="EMBL/GenBank/DDBJ databases">
        <title>Streptomyces nigrumlapis sp.nov.,an antimicrobial producing actinobacterium isolated from Black Gobi rocks.</title>
        <authorList>
            <person name="Wen Y."/>
            <person name="Zhang W."/>
            <person name="Liu X.G."/>
        </authorList>
    </citation>
    <scope>NUCLEOTIDE SEQUENCE</scope>
    <source>
        <strain evidence="2">ST13-2-2</strain>
    </source>
</reference>
<feature type="transmembrane region" description="Helical" evidence="1">
    <location>
        <begin position="39"/>
        <end position="60"/>
    </location>
</feature>
<dbReference type="EMBL" id="CP086322">
    <property type="protein sequence ID" value="UQA92542.1"/>
    <property type="molecule type" value="Genomic_DNA"/>
</dbReference>
<dbReference type="Proteomes" id="UP000830115">
    <property type="component" value="Chromosome"/>
</dbReference>
<evidence type="ECO:0008006" key="4">
    <source>
        <dbReference type="Google" id="ProtNLM"/>
    </source>
</evidence>
<sequence length="265" mass="28320">MFAFVCLRVSGNVLSIYVKQTDERAEQFPYYSDAKALVVWFIGDVGAGAIALLLLTYPLWSLLASVARMCGAGGYTFERVNVRTRLIGQCADIVRSSGSRDVHLRNLSLRLPVMRVRGARMTRGTVPLFSRRNGPLKGRAAQVVGALRAAEAELDKDPRKAARDLARMALTISERYASGRLGALLDEPDLKRPRRMGDALCLSLTAVLVAAIVIVAARQGVPEPAAIAAAVVVAAILYQNAAAGGIAGVGLIVVELLLNAFFSGK</sequence>
<organism evidence="2 3">
    <name type="scientific">Streptomyces halobius</name>
    <dbReference type="NCBI Taxonomy" id="2879846"/>
    <lineage>
        <taxon>Bacteria</taxon>
        <taxon>Bacillati</taxon>
        <taxon>Actinomycetota</taxon>
        <taxon>Actinomycetes</taxon>
        <taxon>Kitasatosporales</taxon>
        <taxon>Streptomycetaceae</taxon>
        <taxon>Streptomyces</taxon>
    </lineage>
</organism>
<keyword evidence="1" id="KW-0812">Transmembrane</keyword>
<dbReference type="RefSeq" id="WP_248863408.1">
    <property type="nucleotide sequence ID" value="NZ_CP086322.1"/>
</dbReference>
<evidence type="ECO:0000313" key="3">
    <source>
        <dbReference type="Proteomes" id="UP000830115"/>
    </source>
</evidence>
<keyword evidence="1" id="KW-0472">Membrane</keyword>
<feature type="transmembrane region" description="Helical" evidence="1">
    <location>
        <begin position="199"/>
        <end position="219"/>
    </location>
</feature>
<keyword evidence="1" id="KW-1133">Transmembrane helix</keyword>